<dbReference type="STRING" id="1146883.BLASA_2049"/>
<feature type="transmembrane region" description="Helical" evidence="5">
    <location>
        <begin position="201"/>
        <end position="219"/>
    </location>
</feature>
<feature type="transmembrane region" description="Helical" evidence="5">
    <location>
        <begin position="231"/>
        <end position="252"/>
    </location>
</feature>
<dbReference type="GO" id="GO:0016020">
    <property type="term" value="C:membrane"/>
    <property type="evidence" value="ECO:0007669"/>
    <property type="project" value="UniProtKB-SubCell"/>
</dbReference>
<name>H6RRW9_BLASD</name>
<dbReference type="PANTHER" id="PTHR10361:SF24">
    <property type="entry name" value="P3 PROTEIN"/>
    <property type="match status" value="1"/>
</dbReference>
<evidence type="ECO:0000256" key="5">
    <source>
        <dbReference type="SAM" id="Phobius"/>
    </source>
</evidence>
<comment type="subcellular location">
    <subcellularLocation>
        <location evidence="1">Membrane</location>
        <topology evidence="1">Multi-pass membrane protein</topology>
    </subcellularLocation>
</comment>
<sequence>MDSALSTVALPLALAVVMFGLGLSLTPADFARIGRQPKAVVIALALQLLVLPAIAFGLVLAFGLSPLLAVGMMLLAASPGGTTANLFSHLYRGDVALNISLTAINSVIAVVTLPLVTNLAIGWFDPSDGGTLGLQFGKTLQVFAIVLVPVALGMLVRRSGPAFADRMDKPVRILSAVVLALVIVGTMLAERDDVVDYLQAVGLPALVFCLCSLTIGFLVPRMLGIRRAQAIASAFEIGIHNSTLAIAVAISVLGSVELAVPAAVYGVLMFPVAAVFGWAITRAGTRASERDEPVSAG</sequence>
<dbReference type="InterPro" id="IPR002657">
    <property type="entry name" value="BilAc:Na_symport/Acr3"/>
</dbReference>
<dbReference type="KEGG" id="bsd:BLASA_2049"/>
<feature type="transmembrane region" description="Helical" evidence="5">
    <location>
        <begin position="141"/>
        <end position="159"/>
    </location>
</feature>
<dbReference type="Proteomes" id="UP000007517">
    <property type="component" value="Chromosome"/>
</dbReference>
<gene>
    <name evidence="6" type="ordered locus">BLASA_2049</name>
</gene>
<organism evidence="6 7">
    <name type="scientific">Blastococcus saxobsidens (strain DD2)</name>
    <dbReference type="NCBI Taxonomy" id="1146883"/>
    <lineage>
        <taxon>Bacteria</taxon>
        <taxon>Bacillati</taxon>
        <taxon>Actinomycetota</taxon>
        <taxon>Actinomycetes</taxon>
        <taxon>Geodermatophilales</taxon>
        <taxon>Geodermatophilaceae</taxon>
        <taxon>Blastococcus</taxon>
    </lineage>
</organism>
<evidence type="ECO:0000256" key="2">
    <source>
        <dbReference type="ARBA" id="ARBA00022692"/>
    </source>
</evidence>
<evidence type="ECO:0000256" key="1">
    <source>
        <dbReference type="ARBA" id="ARBA00004141"/>
    </source>
</evidence>
<dbReference type="EMBL" id="FO117623">
    <property type="protein sequence ID" value="CCG02963.1"/>
    <property type="molecule type" value="Genomic_DNA"/>
</dbReference>
<dbReference type="PANTHER" id="PTHR10361">
    <property type="entry name" value="SODIUM-BILE ACID COTRANSPORTER"/>
    <property type="match status" value="1"/>
</dbReference>
<protein>
    <submittedName>
        <fullName evidence="6">Putative transporter, bile acid/Na+ symporter family</fullName>
    </submittedName>
</protein>
<feature type="transmembrane region" description="Helical" evidence="5">
    <location>
        <begin position="258"/>
        <end position="280"/>
    </location>
</feature>
<reference evidence="6 7" key="1">
    <citation type="journal article" date="2012" name="J. Bacteriol.">
        <title>Genome Sequence of Blastococcus saxobsidens DD2, a Stone-Inhabiting Bacterium.</title>
        <authorList>
            <person name="Chouaia B."/>
            <person name="Crotti E."/>
            <person name="Brusetti L."/>
            <person name="Daffonchio D."/>
            <person name="Essoussi I."/>
            <person name="Nouioui I."/>
            <person name="Sbissi I."/>
            <person name="Ghodhbane-Gtari F."/>
            <person name="Gtari M."/>
            <person name="Vacherie B."/>
            <person name="Barbe V."/>
            <person name="Medigue C."/>
            <person name="Gury J."/>
            <person name="Pujic P."/>
            <person name="Normand P."/>
        </authorList>
    </citation>
    <scope>NUCLEOTIDE SEQUENCE [LARGE SCALE GENOMIC DNA]</scope>
    <source>
        <strain evidence="6 7">DD2</strain>
    </source>
</reference>
<keyword evidence="7" id="KW-1185">Reference proteome</keyword>
<feature type="transmembrane region" description="Helical" evidence="5">
    <location>
        <begin position="6"/>
        <end position="28"/>
    </location>
</feature>
<dbReference type="OrthoDB" id="9806785at2"/>
<dbReference type="eggNOG" id="COG0385">
    <property type="taxonomic scope" value="Bacteria"/>
</dbReference>
<evidence type="ECO:0000256" key="4">
    <source>
        <dbReference type="ARBA" id="ARBA00023136"/>
    </source>
</evidence>
<keyword evidence="2 5" id="KW-0812">Transmembrane</keyword>
<dbReference type="HOGENOM" id="CLU_034788_0_1_11"/>
<feature type="transmembrane region" description="Helical" evidence="5">
    <location>
        <begin position="40"/>
        <end position="62"/>
    </location>
</feature>
<feature type="transmembrane region" description="Helical" evidence="5">
    <location>
        <begin position="99"/>
        <end position="121"/>
    </location>
</feature>
<dbReference type="InterPro" id="IPR004710">
    <property type="entry name" value="Bilac:Na_transpt"/>
</dbReference>
<feature type="transmembrane region" description="Helical" evidence="5">
    <location>
        <begin position="171"/>
        <end position="189"/>
    </location>
</feature>
<dbReference type="Pfam" id="PF01758">
    <property type="entry name" value="SBF"/>
    <property type="match status" value="1"/>
</dbReference>
<keyword evidence="3 5" id="KW-1133">Transmembrane helix</keyword>
<dbReference type="RefSeq" id="WP_014375846.1">
    <property type="nucleotide sequence ID" value="NC_016943.1"/>
</dbReference>
<evidence type="ECO:0000313" key="6">
    <source>
        <dbReference type="EMBL" id="CCG02963.1"/>
    </source>
</evidence>
<feature type="transmembrane region" description="Helical" evidence="5">
    <location>
        <begin position="68"/>
        <end position="87"/>
    </location>
</feature>
<proteinExistence type="predicted"/>
<keyword evidence="4 5" id="KW-0472">Membrane</keyword>
<dbReference type="Gene3D" id="1.20.1530.20">
    <property type="match status" value="1"/>
</dbReference>
<dbReference type="AlphaFoldDB" id="H6RRW9"/>
<reference evidence="7" key="2">
    <citation type="submission" date="2012-02" db="EMBL/GenBank/DDBJ databases">
        <title>Complete genome sequence of Blastococcus saxobsidens strain DD2.</title>
        <authorList>
            <person name="Genoscope."/>
        </authorList>
    </citation>
    <scope>NUCLEOTIDE SEQUENCE [LARGE SCALE GENOMIC DNA]</scope>
    <source>
        <strain evidence="7">DD2</strain>
    </source>
</reference>
<dbReference type="InterPro" id="IPR038770">
    <property type="entry name" value="Na+/solute_symporter_sf"/>
</dbReference>
<accession>H6RRW9</accession>
<evidence type="ECO:0000256" key="3">
    <source>
        <dbReference type="ARBA" id="ARBA00022989"/>
    </source>
</evidence>
<evidence type="ECO:0000313" key="7">
    <source>
        <dbReference type="Proteomes" id="UP000007517"/>
    </source>
</evidence>